<dbReference type="EMBL" id="LSRX01000016">
    <property type="protein sequence ID" value="OLQ14327.1"/>
    <property type="molecule type" value="Genomic_DNA"/>
</dbReference>
<organism evidence="1 2">
    <name type="scientific">Symbiodinium microadriaticum</name>
    <name type="common">Dinoflagellate</name>
    <name type="synonym">Zooxanthella microadriatica</name>
    <dbReference type="NCBI Taxonomy" id="2951"/>
    <lineage>
        <taxon>Eukaryota</taxon>
        <taxon>Sar</taxon>
        <taxon>Alveolata</taxon>
        <taxon>Dinophyceae</taxon>
        <taxon>Suessiales</taxon>
        <taxon>Symbiodiniaceae</taxon>
        <taxon>Symbiodinium</taxon>
    </lineage>
</organism>
<dbReference type="OrthoDB" id="2020015at2759"/>
<comment type="caution">
    <text evidence="1">The sequence shown here is derived from an EMBL/GenBank/DDBJ whole genome shotgun (WGS) entry which is preliminary data.</text>
</comment>
<sequence>MRLSGTQILRSLQPSSYRYAQWLFGDVMNARWSEERQALIKRLAKAWEQEVELRGHGGALSEDLATRSKAIAEGNFLQRVSVEHLSYSWRSLLQPAELREPQFQEILIAYRLQVEGGVGLPRPLPRREICVRRFFEVAMKDIKLVLPQEAWRIRGRPLDMLRTDLITGVGLLGVFSHFFADANKWLALVPLVLLSIRTFLNYRRVKVGSSAGISSMLFDRCLDKDAALMRLLPDAAEAQVFAECAVAFWVLLEAARLRNEFKDSAWPF</sequence>
<keyword evidence="2" id="KW-1185">Reference proteome</keyword>
<evidence type="ECO:0000313" key="1">
    <source>
        <dbReference type="EMBL" id="OLQ14327.1"/>
    </source>
</evidence>
<reference evidence="1 2" key="1">
    <citation type="submission" date="2016-02" db="EMBL/GenBank/DDBJ databases">
        <title>Genome analysis of coral dinoflagellate symbionts highlights evolutionary adaptations to a symbiotic lifestyle.</title>
        <authorList>
            <person name="Aranda M."/>
            <person name="Li Y."/>
            <person name="Liew Y.J."/>
            <person name="Baumgarten S."/>
            <person name="Simakov O."/>
            <person name="Wilson M."/>
            <person name="Piel J."/>
            <person name="Ashoor H."/>
            <person name="Bougouffa S."/>
            <person name="Bajic V.B."/>
            <person name="Ryu T."/>
            <person name="Ravasi T."/>
            <person name="Bayer T."/>
            <person name="Micklem G."/>
            <person name="Kim H."/>
            <person name="Bhak J."/>
            <person name="Lajeunesse T.C."/>
            <person name="Voolstra C.R."/>
        </authorList>
    </citation>
    <scope>NUCLEOTIDE SEQUENCE [LARGE SCALE GENOMIC DNA]</scope>
    <source>
        <strain evidence="1 2">CCMP2467</strain>
    </source>
</reference>
<gene>
    <name evidence="1" type="ORF">AK812_SmicGene1473</name>
</gene>
<evidence type="ECO:0000313" key="2">
    <source>
        <dbReference type="Proteomes" id="UP000186817"/>
    </source>
</evidence>
<dbReference type="PANTHER" id="PTHR33645:SF2">
    <property type="entry name" value="FAMILY PROTEIN, PUTATIVE (DUF3754)-RELATED"/>
    <property type="match status" value="1"/>
</dbReference>
<protein>
    <submittedName>
        <fullName evidence="1">Uncharacterized protein</fullName>
    </submittedName>
</protein>
<dbReference type="Proteomes" id="UP000186817">
    <property type="component" value="Unassembled WGS sequence"/>
</dbReference>
<name>A0A1Q9F3U1_SYMMI</name>
<dbReference type="PANTHER" id="PTHR33645">
    <property type="entry name" value="AMINOPEPTIDASE (DUF3754)"/>
    <property type="match status" value="1"/>
</dbReference>
<dbReference type="AlphaFoldDB" id="A0A1Q9F3U1"/>
<proteinExistence type="predicted"/>
<dbReference type="InterPro" id="IPR022227">
    <property type="entry name" value="DUF3754"/>
</dbReference>
<accession>A0A1Q9F3U1</accession>
<dbReference type="Pfam" id="PF12576">
    <property type="entry name" value="DUF3754"/>
    <property type="match status" value="1"/>
</dbReference>